<evidence type="ECO:0000256" key="2">
    <source>
        <dbReference type="ARBA" id="ARBA00022840"/>
    </source>
</evidence>
<dbReference type="SUPFAM" id="SSF52540">
    <property type="entry name" value="P-loop containing nucleoside triphosphate hydrolases"/>
    <property type="match status" value="1"/>
</dbReference>
<proteinExistence type="predicted"/>
<dbReference type="PANTHER" id="PTHR43637:SF2">
    <property type="entry name" value="PROTEIN GVPD 1"/>
    <property type="match status" value="1"/>
</dbReference>
<protein>
    <submittedName>
        <fullName evidence="4">RecA-superfamily ATPase possibly involved in signal transduction</fullName>
    </submittedName>
</protein>
<feature type="domain" description="KaiC" evidence="3">
    <location>
        <begin position="12"/>
        <end position="275"/>
    </location>
</feature>
<keyword evidence="5" id="KW-1185">Reference proteome</keyword>
<sequence>MIIIQSDVIHMERMPTGIANLDKKISGGYPRGKGILITGVPGAGKTIFGLHFLHKSCMDGKKCVMVATEETPEDVLEQAAMLGLGLESFIEKGQLVIKQVIEFRTRSIAREAHLVDDFSDTEIDIIEETHLDRHMRLDQEGFNIEEIDIIDLVRLIPEDTDVAVIDNIGVLAFGLMPKEFRDKFDTINRMLAKQKTTALYIMDEAAYEMTHKIADYSTYGSVKLMVKENPYTGKNERFLSIPKMRSTKISLDITIFDITSAGISLKGSKAKLVEL</sequence>
<evidence type="ECO:0000313" key="4">
    <source>
        <dbReference type="EMBL" id="ETA67062.1"/>
    </source>
</evidence>
<dbReference type="Pfam" id="PF06745">
    <property type="entry name" value="ATPase"/>
    <property type="match status" value="1"/>
</dbReference>
<dbReference type="PROSITE" id="PS51146">
    <property type="entry name" value="KAIC"/>
    <property type="match status" value="1"/>
</dbReference>
<dbReference type="PANTHER" id="PTHR43637">
    <property type="entry name" value="UPF0273 PROTEIN TM_0370"/>
    <property type="match status" value="1"/>
</dbReference>
<dbReference type="GO" id="GO:0005524">
    <property type="term" value="F:ATP binding"/>
    <property type="evidence" value="ECO:0007669"/>
    <property type="project" value="UniProtKB-KW"/>
</dbReference>
<dbReference type="Gene3D" id="3.40.50.300">
    <property type="entry name" value="P-loop containing nucleotide triphosphate hydrolases"/>
    <property type="match status" value="1"/>
</dbReference>
<evidence type="ECO:0000259" key="3">
    <source>
        <dbReference type="PROSITE" id="PS51146"/>
    </source>
</evidence>
<dbReference type="EMBL" id="AZAJ01000001">
    <property type="protein sequence ID" value="ETA67062.1"/>
    <property type="molecule type" value="Genomic_DNA"/>
</dbReference>
<dbReference type="STRING" id="1090322.MettiDRAFT_0472"/>
<keyword evidence="1" id="KW-0547">Nucleotide-binding</keyword>
<dbReference type="Proteomes" id="UP000019483">
    <property type="component" value="Unassembled WGS sequence"/>
</dbReference>
<dbReference type="InterPro" id="IPR014774">
    <property type="entry name" value="KaiC-like_dom"/>
</dbReference>
<dbReference type="AlphaFoldDB" id="W9DTT0"/>
<accession>W9DTT0</accession>
<evidence type="ECO:0000256" key="1">
    <source>
        <dbReference type="ARBA" id="ARBA00022741"/>
    </source>
</evidence>
<name>W9DTT0_METTI</name>
<reference evidence="4 5" key="1">
    <citation type="submission" date="2013-08" db="EMBL/GenBank/DDBJ databases">
        <authorList>
            <consortium name="DOE Joint Genome Institute"/>
            <person name="Eisen J."/>
            <person name="Huntemann M."/>
            <person name="Han J."/>
            <person name="Chen A."/>
            <person name="Kyrpides N."/>
            <person name="Mavromatis K."/>
            <person name="Markowitz V."/>
            <person name="Palaniappan K."/>
            <person name="Ivanova N."/>
            <person name="Schaumberg A."/>
            <person name="Pati A."/>
            <person name="Liolios K."/>
            <person name="Nordberg H.P."/>
            <person name="Cantor M.N."/>
            <person name="Hua S.X."/>
            <person name="Woyke T."/>
        </authorList>
    </citation>
    <scope>NUCLEOTIDE SEQUENCE [LARGE SCALE GENOMIC DNA]</scope>
    <source>
        <strain evidence="4 5">DSM 2278</strain>
    </source>
</reference>
<keyword evidence="2" id="KW-0067">ATP-binding</keyword>
<evidence type="ECO:0000313" key="5">
    <source>
        <dbReference type="Proteomes" id="UP000019483"/>
    </source>
</evidence>
<organism evidence="4 5">
    <name type="scientific">Methanolobus tindarius DSM 2278</name>
    <dbReference type="NCBI Taxonomy" id="1090322"/>
    <lineage>
        <taxon>Archaea</taxon>
        <taxon>Methanobacteriati</taxon>
        <taxon>Methanobacteriota</taxon>
        <taxon>Stenosarchaea group</taxon>
        <taxon>Methanomicrobia</taxon>
        <taxon>Methanosarcinales</taxon>
        <taxon>Methanosarcinaceae</taxon>
        <taxon>Methanolobus</taxon>
    </lineage>
</organism>
<dbReference type="InterPro" id="IPR027417">
    <property type="entry name" value="P-loop_NTPase"/>
</dbReference>
<comment type="caution">
    <text evidence="4">The sequence shown here is derived from an EMBL/GenBank/DDBJ whole genome shotgun (WGS) entry which is preliminary data.</text>
</comment>
<dbReference type="InterPro" id="IPR010624">
    <property type="entry name" value="KaiC_dom"/>
</dbReference>
<gene>
    <name evidence="4" type="ORF">MettiDRAFT_0472</name>
</gene>